<keyword evidence="4" id="KW-1185">Reference proteome</keyword>
<dbReference type="EMBL" id="CP119943">
    <property type="protein sequence ID" value="WFC98007.1"/>
    <property type="molecule type" value="Genomic_DNA"/>
</dbReference>
<keyword evidence="2" id="KW-0472">Membrane</keyword>
<keyword evidence="2" id="KW-1133">Transmembrane helix</keyword>
<feature type="region of interest" description="Disordered" evidence="1">
    <location>
        <begin position="308"/>
        <end position="330"/>
    </location>
</feature>
<keyword evidence="2" id="KW-0812">Transmembrane</keyword>
<protein>
    <submittedName>
        <fullName evidence="3">Uncharacterized protein</fullName>
    </submittedName>
</protein>
<feature type="transmembrane region" description="Helical" evidence="2">
    <location>
        <begin position="76"/>
        <end position="98"/>
    </location>
</feature>
<dbReference type="Gene3D" id="1.20.5.510">
    <property type="entry name" value="Single helix bin"/>
    <property type="match status" value="1"/>
</dbReference>
<feature type="region of interest" description="Disordered" evidence="1">
    <location>
        <begin position="34"/>
        <end position="69"/>
    </location>
</feature>
<feature type="region of interest" description="Disordered" evidence="1">
    <location>
        <begin position="408"/>
        <end position="436"/>
    </location>
</feature>
<evidence type="ECO:0000256" key="1">
    <source>
        <dbReference type="SAM" id="MobiDB-lite"/>
    </source>
</evidence>
<dbReference type="AlphaFoldDB" id="A0AAJ6CF69"/>
<feature type="compositionally biased region" description="Polar residues" evidence="1">
    <location>
        <begin position="34"/>
        <end position="45"/>
    </location>
</feature>
<sequence length="436" mass="46716">MGGLDASFFMSASKTTQSTYMHGRRQQTVATVVETSTKSSPGRQESSTSFVTSTAPTPTPTITPAPPQKQTAVAPVAGGVVGGVVGLLLLLAILFFLIRRSRNRRATRALDSAFAEAGVGGGGVDRRARTRPAHAEDAWLPMSHSDLNAGNIRESHSDGVQSLRPADTYYASPIHPSYMQDPDMGTSINGPDMSTGLPVSTSYRSDKDATTHTQAMVPLRDESLYQPASVPMDDSAASQLYAASNVNFLPMNHEDYQGGNPVASFRTGAATVNQMPSVSSNTNSETPNLHSTIQEPREEAVLDMQPNHSESMSNLQGSYAPSTPPTAAAPAITDSTLSRVQSYSSPSRPQLAHIATTSNELDDNTIEAQSPSSAYMWLPSRRYDGSETDPISRGNTILSRNSIIFSEQARPESAEEQELSNKLWRTTGPLRVANEP</sequence>
<evidence type="ECO:0000313" key="4">
    <source>
        <dbReference type="Proteomes" id="UP001219567"/>
    </source>
</evidence>
<gene>
    <name evidence="3" type="ORF">MYAM1_000728</name>
</gene>
<proteinExistence type="predicted"/>
<evidence type="ECO:0000256" key="2">
    <source>
        <dbReference type="SAM" id="Phobius"/>
    </source>
</evidence>
<evidence type="ECO:0000313" key="3">
    <source>
        <dbReference type="EMBL" id="WFC98007.1"/>
    </source>
</evidence>
<name>A0AAJ6CF69_9BASI</name>
<dbReference type="Proteomes" id="UP001219567">
    <property type="component" value="Chromosome 1"/>
</dbReference>
<feature type="compositionally biased region" description="Polar residues" evidence="1">
    <location>
        <begin position="308"/>
        <end position="319"/>
    </location>
</feature>
<reference evidence="3 4" key="1">
    <citation type="submission" date="2023-03" db="EMBL/GenBank/DDBJ databases">
        <title>Mating type loci evolution in Malassezia.</title>
        <authorList>
            <person name="Coelho M.A."/>
        </authorList>
    </citation>
    <scope>NUCLEOTIDE SEQUENCE [LARGE SCALE GENOMIC DNA]</scope>
    <source>
        <strain evidence="3 4">CBS 9725</strain>
    </source>
</reference>
<accession>A0AAJ6CF69</accession>
<feature type="compositionally biased region" description="Low complexity" evidence="1">
    <location>
        <begin position="46"/>
        <end position="56"/>
    </location>
</feature>
<organism evidence="3 4">
    <name type="scientific">Malassezia yamatoensis</name>
    <dbReference type="NCBI Taxonomy" id="253288"/>
    <lineage>
        <taxon>Eukaryota</taxon>
        <taxon>Fungi</taxon>
        <taxon>Dikarya</taxon>
        <taxon>Basidiomycota</taxon>
        <taxon>Ustilaginomycotina</taxon>
        <taxon>Malasseziomycetes</taxon>
        <taxon>Malasseziales</taxon>
        <taxon>Malasseziaceae</taxon>
        <taxon>Malassezia</taxon>
    </lineage>
</organism>
<feature type="compositionally biased region" description="Pro residues" evidence="1">
    <location>
        <begin position="57"/>
        <end position="67"/>
    </location>
</feature>